<evidence type="ECO:0000313" key="1">
    <source>
        <dbReference type="EMBL" id="VFK22392.1"/>
    </source>
</evidence>
<gene>
    <name evidence="1" type="ORF">BECKLPF1236B_GA0070989_13075</name>
</gene>
<name>A0A450WZA9_9GAMM</name>
<dbReference type="EMBL" id="CAADFK010000307">
    <property type="protein sequence ID" value="VFK22392.1"/>
    <property type="molecule type" value="Genomic_DNA"/>
</dbReference>
<protein>
    <submittedName>
        <fullName evidence="1">Uncharacterized protein</fullName>
    </submittedName>
</protein>
<dbReference type="Gene3D" id="1.20.120.1870">
    <property type="entry name" value="Fic/DOC protein, Fido domain"/>
    <property type="match status" value="1"/>
</dbReference>
<dbReference type="InterPro" id="IPR053737">
    <property type="entry name" value="Type_II_TA_Toxin"/>
</dbReference>
<proteinExistence type="predicted"/>
<accession>A0A450WZA9</accession>
<organism evidence="1">
    <name type="scientific">Candidatus Kentrum sp. LPFa</name>
    <dbReference type="NCBI Taxonomy" id="2126335"/>
    <lineage>
        <taxon>Bacteria</taxon>
        <taxon>Pseudomonadati</taxon>
        <taxon>Pseudomonadota</taxon>
        <taxon>Gammaproteobacteria</taxon>
        <taxon>Candidatus Kentrum</taxon>
    </lineage>
</organism>
<dbReference type="AlphaFoldDB" id="A0A450WZA9"/>
<sequence length="98" mass="10930">MRLVNLPEVIGFHRKIIAQPGGSEGIHDRGALESVLAQGYRDLAVRLDARFLVVNHNETHSLYRDFRHQLSDSPSEQNNLGRCPSTAYKAVVGSTDFL</sequence>
<reference evidence="1" key="1">
    <citation type="submission" date="2019-02" db="EMBL/GenBank/DDBJ databases">
        <authorList>
            <person name="Gruber-Vodicka R. H."/>
            <person name="Seah K. B. B."/>
        </authorList>
    </citation>
    <scope>NUCLEOTIDE SEQUENCE</scope>
    <source>
        <strain evidence="1">BECK_S313</strain>
    </source>
</reference>